<reference evidence="1 2" key="1">
    <citation type="journal article" date="2015" name="Genome Biol. Evol.">
        <title>Comparative Genomics of a Bacterivorous Green Alga Reveals Evolutionary Causalities and Consequences of Phago-Mixotrophic Mode of Nutrition.</title>
        <authorList>
            <person name="Burns J.A."/>
            <person name="Paasch A."/>
            <person name="Narechania A."/>
            <person name="Kim E."/>
        </authorList>
    </citation>
    <scope>NUCLEOTIDE SEQUENCE [LARGE SCALE GENOMIC DNA]</scope>
    <source>
        <strain evidence="1 2">PLY_AMNH</strain>
    </source>
</reference>
<proteinExistence type="predicted"/>
<accession>A0AAE0BMM1</accession>
<evidence type="ECO:0000313" key="1">
    <source>
        <dbReference type="EMBL" id="KAK3239297.1"/>
    </source>
</evidence>
<dbReference type="Proteomes" id="UP001190700">
    <property type="component" value="Unassembled WGS sequence"/>
</dbReference>
<name>A0AAE0BMM1_9CHLO</name>
<comment type="caution">
    <text evidence="1">The sequence shown here is derived from an EMBL/GenBank/DDBJ whole genome shotgun (WGS) entry which is preliminary data.</text>
</comment>
<organism evidence="1 2">
    <name type="scientific">Cymbomonas tetramitiformis</name>
    <dbReference type="NCBI Taxonomy" id="36881"/>
    <lineage>
        <taxon>Eukaryota</taxon>
        <taxon>Viridiplantae</taxon>
        <taxon>Chlorophyta</taxon>
        <taxon>Pyramimonadophyceae</taxon>
        <taxon>Pyramimonadales</taxon>
        <taxon>Pyramimonadaceae</taxon>
        <taxon>Cymbomonas</taxon>
    </lineage>
</organism>
<evidence type="ECO:0000313" key="2">
    <source>
        <dbReference type="Proteomes" id="UP001190700"/>
    </source>
</evidence>
<keyword evidence="2" id="KW-1185">Reference proteome</keyword>
<protein>
    <submittedName>
        <fullName evidence="1">Uncharacterized protein</fullName>
    </submittedName>
</protein>
<sequence length="163" mass="18031">MFSKPLEVWNNGYVSTTNRSPVEYEVNLTGSSVLGWKALYRQQSVLRNLTLQLQNITDTSESDYPFQPFVTFPAKQVPGNAITAAEFGALMGITAEVVPWHINCSPDGCDSVLKAALDYLGKHTKNVQQFSVDYGWWVKYPTFVVGQRSDGTLLGVCSTEIAT</sequence>
<dbReference type="AlphaFoldDB" id="A0AAE0BMM1"/>
<gene>
    <name evidence="1" type="ORF">CYMTET_50765</name>
</gene>
<dbReference type="EMBL" id="LGRX02033966">
    <property type="protein sequence ID" value="KAK3239297.1"/>
    <property type="molecule type" value="Genomic_DNA"/>
</dbReference>